<evidence type="ECO:0000259" key="4">
    <source>
        <dbReference type="PROSITE" id="PS01124"/>
    </source>
</evidence>
<reference evidence="5 6" key="1">
    <citation type="submission" date="2016-10" db="EMBL/GenBank/DDBJ databases">
        <authorList>
            <person name="de Groot N.N."/>
        </authorList>
    </citation>
    <scope>NUCLEOTIDE SEQUENCE [LARGE SCALE GENOMIC DNA]</scope>
    <source>
        <strain evidence="5 6">RK1</strain>
    </source>
</reference>
<protein>
    <submittedName>
        <fullName evidence="5">AraC-type DNA-binding protein</fullName>
    </submittedName>
</protein>
<evidence type="ECO:0000313" key="5">
    <source>
        <dbReference type="EMBL" id="SFI88674.1"/>
    </source>
</evidence>
<keyword evidence="3" id="KW-0804">Transcription</keyword>
<gene>
    <name evidence="5" type="ORF">SAMN05444682_106155</name>
</gene>
<name>A0A1I3LV72_9SPHI</name>
<dbReference type="Pfam" id="PF12833">
    <property type="entry name" value="HTH_18"/>
    <property type="match status" value="1"/>
</dbReference>
<dbReference type="EMBL" id="FOQO01000006">
    <property type="protein sequence ID" value="SFI88674.1"/>
    <property type="molecule type" value="Genomic_DNA"/>
</dbReference>
<evidence type="ECO:0000256" key="1">
    <source>
        <dbReference type="ARBA" id="ARBA00023015"/>
    </source>
</evidence>
<organism evidence="5 6">
    <name type="scientific">Parapedobacter indicus</name>
    <dbReference type="NCBI Taxonomy" id="1477437"/>
    <lineage>
        <taxon>Bacteria</taxon>
        <taxon>Pseudomonadati</taxon>
        <taxon>Bacteroidota</taxon>
        <taxon>Sphingobacteriia</taxon>
        <taxon>Sphingobacteriales</taxon>
        <taxon>Sphingobacteriaceae</taxon>
        <taxon>Parapedobacter</taxon>
    </lineage>
</organism>
<dbReference type="Pfam" id="PF20240">
    <property type="entry name" value="DUF6597"/>
    <property type="match status" value="1"/>
</dbReference>
<dbReference type="AlphaFoldDB" id="A0A1I3LV72"/>
<keyword evidence="6" id="KW-1185">Reference proteome</keyword>
<dbReference type="STRING" id="1477437.SAMN05444682_106155"/>
<accession>A0A1I3LV72</accession>
<evidence type="ECO:0000313" key="6">
    <source>
        <dbReference type="Proteomes" id="UP000198670"/>
    </source>
</evidence>
<dbReference type="InterPro" id="IPR009057">
    <property type="entry name" value="Homeodomain-like_sf"/>
</dbReference>
<dbReference type="SUPFAM" id="SSF46689">
    <property type="entry name" value="Homeodomain-like"/>
    <property type="match status" value="1"/>
</dbReference>
<feature type="domain" description="HTH araC/xylS-type" evidence="4">
    <location>
        <begin position="157"/>
        <end position="258"/>
    </location>
</feature>
<dbReference type="RefSeq" id="WP_090627592.1">
    <property type="nucleotide sequence ID" value="NZ_FOQO01000006.1"/>
</dbReference>
<dbReference type="OrthoDB" id="323290at2"/>
<dbReference type="PANTHER" id="PTHR46796">
    <property type="entry name" value="HTH-TYPE TRANSCRIPTIONAL ACTIVATOR RHAS-RELATED"/>
    <property type="match status" value="1"/>
</dbReference>
<dbReference type="Proteomes" id="UP000198670">
    <property type="component" value="Unassembled WGS sequence"/>
</dbReference>
<dbReference type="GO" id="GO:0043565">
    <property type="term" value="F:sequence-specific DNA binding"/>
    <property type="evidence" value="ECO:0007669"/>
    <property type="project" value="InterPro"/>
</dbReference>
<proteinExistence type="predicted"/>
<dbReference type="Gene3D" id="1.10.10.60">
    <property type="entry name" value="Homeodomain-like"/>
    <property type="match status" value="1"/>
</dbReference>
<sequence>MIDATKIIADNDLELFVKEIFVLEEPTASRDTTLTFFADGYPGVVYLQFEKGFLLPRKKILSPFFLYGQMIAPYELSIRTPYLMIVFQLYPSAAKLLFDIDTKKLNDDCADLSKIKGVAIENPLGALTTPSAIKLKTENIAKFLSELAREKGMEEYRKIEQAIQMIQDHKGLIAVNELASRLNTTERTLRRKFNHYVGISPKKFAKITQFQTSLDQIATGGYSKLTDVVYENGYADQSHFIRNIRKFTGKKPSQLKKSQ</sequence>
<keyword evidence="1" id="KW-0805">Transcription regulation</keyword>
<evidence type="ECO:0000256" key="2">
    <source>
        <dbReference type="ARBA" id="ARBA00023125"/>
    </source>
</evidence>
<evidence type="ECO:0000256" key="3">
    <source>
        <dbReference type="ARBA" id="ARBA00023163"/>
    </source>
</evidence>
<dbReference type="InterPro" id="IPR046532">
    <property type="entry name" value="DUF6597"/>
</dbReference>
<dbReference type="InterPro" id="IPR018060">
    <property type="entry name" value="HTH_AraC"/>
</dbReference>
<dbReference type="InterPro" id="IPR050204">
    <property type="entry name" value="AraC_XylS_family_regulators"/>
</dbReference>
<dbReference type="PROSITE" id="PS01124">
    <property type="entry name" value="HTH_ARAC_FAMILY_2"/>
    <property type="match status" value="1"/>
</dbReference>
<keyword evidence="2 5" id="KW-0238">DNA-binding</keyword>
<dbReference type="SMART" id="SM00342">
    <property type="entry name" value="HTH_ARAC"/>
    <property type="match status" value="1"/>
</dbReference>
<dbReference type="GO" id="GO:0003700">
    <property type="term" value="F:DNA-binding transcription factor activity"/>
    <property type="evidence" value="ECO:0007669"/>
    <property type="project" value="InterPro"/>
</dbReference>